<evidence type="ECO:0000256" key="1">
    <source>
        <dbReference type="SAM" id="MobiDB-lite"/>
    </source>
</evidence>
<sequence length="110" mass="11659">MSIYLRLFNETATKTHNTRVDSSESNAINPRWLHRGGAGAECGGGCRRDPLSESEASLFARRRHWGNATSPGTFSGAGTDANRWETASRLRSPSCGSAHTTAAAVPLGGV</sequence>
<gene>
    <name evidence="2" type="ORF">AVEN_268384_1</name>
</gene>
<protein>
    <submittedName>
        <fullName evidence="2">Uncharacterized protein</fullName>
    </submittedName>
</protein>
<evidence type="ECO:0000313" key="2">
    <source>
        <dbReference type="EMBL" id="GBM20049.1"/>
    </source>
</evidence>
<evidence type="ECO:0000313" key="3">
    <source>
        <dbReference type="Proteomes" id="UP000499080"/>
    </source>
</evidence>
<keyword evidence="3" id="KW-1185">Reference proteome</keyword>
<dbReference type="AlphaFoldDB" id="A0A4Y2DVE5"/>
<comment type="caution">
    <text evidence="2">The sequence shown here is derived from an EMBL/GenBank/DDBJ whole genome shotgun (WGS) entry which is preliminary data.</text>
</comment>
<feature type="compositionally biased region" description="Polar residues" evidence="1">
    <location>
        <begin position="91"/>
        <end position="100"/>
    </location>
</feature>
<reference evidence="2 3" key="1">
    <citation type="journal article" date="2019" name="Sci. Rep.">
        <title>Orb-weaving spider Araneus ventricosus genome elucidates the spidroin gene catalogue.</title>
        <authorList>
            <person name="Kono N."/>
            <person name="Nakamura H."/>
            <person name="Ohtoshi R."/>
            <person name="Moran D.A.P."/>
            <person name="Shinohara A."/>
            <person name="Yoshida Y."/>
            <person name="Fujiwara M."/>
            <person name="Mori M."/>
            <person name="Tomita M."/>
            <person name="Arakawa K."/>
        </authorList>
    </citation>
    <scope>NUCLEOTIDE SEQUENCE [LARGE SCALE GENOMIC DNA]</scope>
</reference>
<organism evidence="2 3">
    <name type="scientific">Araneus ventricosus</name>
    <name type="common">Orbweaver spider</name>
    <name type="synonym">Epeira ventricosa</name>
    <dbReference type="NCBI Taxonomy" id="182803"/>
    <lineage>
        <taxon>Eukaryota</taxon>
        <taxon>Metazoa</taxon>
        <taxon>Ecdysozoa</taxon>
        <taxon>Arthropoda</taxon>
        <taxon>Chelicerata</taxon>
        <taxon>Arachnida</taxon>
        <taxon>Araneae</taxon>
        <taxon>Araneomorphae</taxon>
        <taxon>Entelegynae</taxon>
        <taxon>Araneoidea</taxon>
        <taxon>Araneidae</taxon>
        <taxon>Araneus</taxon>
    </lineage>
</organism>
<name>A0A4Y2DVE5_ARAVE</name>
<feature type="region of interest" description="Disordered" evidence="1">
    <location>
        <begin position="91"/>
        <end position="110"/>
    </location>
</feature>
<dbReference type="EMBL" id="BGPR01000436">
    <property type="protein sequence ID" value="GBM20049.1"/>
    <property type="molecule type" value="Genomic_DNA"/>
</dbReference>
<dbReference type="Proteomes" id="UP000499080">
    <property type="component" value="Unassembled WGS sequence"/>
</dbReference>
<accession>A0A4Y2DVE5</accession>
<proteinExistence type="predicted"/>